<protein>
    <submittedName>
        <fullName evidence="2">Uncharacterized protein</fullName>
    </submittedName>
</protein>
<comment type="caution">
    <text evidence="2">The sequence shown here is derived from an EMBL/GenBank/DDBJ whole genome shotgun (WGS) entry which is preliminary data.</text>
</comment>
<dbReference type="EMBL" id="PJQD01000122">
    <property type="protein sequence ID" value="POY70383.1"/>
    <property type="molecule type" value="Genomic_DNA"/>
</dbReference>
<name>A0A2S5B0T1_9BASI</name>
<keyword evidence="3" id="KW-1185">Reference proteome</keyword>
<evidence type="ECO:0000313" key="3">
    <source>
        <dbReference type="Proteomes" id="UP000237144"/>
    </source>
</evidence>
<accession>A0A2S5B0T1</accession>
<proteinExistence type="predicted"/>
<dbReference type="Proteomes" id="UP000237144">
    <property type="component" value="Unassembled WGS sequence"/>
</dbReference>
<evidence type="ECO:0000313" key="2">
    <source>
        <dbReference type="EMBL" id="POY70383.1"/>
    </source>
</evidence>
<gene>
    <name evidence="2" type="ORF">BMF94_6664</name>
</gene>
<dbReference type="AlphaFoldDB" id="A0A2S5B0T1"/>
<evidence type="ECO:0000256" key="1">
    <source>
        <dbReference type="SAM" id="MobiDB-lite"/>
    </source>
</evidence>
<reference evidence="2 3" key="1">
    <citation type="journal article" date="2018" name="Front. Microbiol.">
        <title>Prospects for Fungal Bioremediation of Acidic Radioactive Waste Sites: Characterization and Genome Sequence of Rhodotorula taiwanensis MD1149.</title>
        <authorList>
            <person name="Tkavc R."/>
            <person name="Matrosova V.Y."/>
            <person name="Grichenko O.E."/>
            <person name="Gostincar C."/>
            <person name="Volpe R.P."/>
            <person name="Klimenkova P."/>
            <person name="Gaidamakova E.K."/>
            <person name="Zhou C.E."/>
            <person name="Stewart B.J."/>
            <person name="Lyman M.G."/>
            <person name="Malfatti S.A."/>
            <person name="Rubinfeld B."/>
            <person name="Courtot M."/>
            <person name="Singh J."/>
            <person name="Dalgard C.L."/>
            <person name="Hamilton T."/>
            <person name="Frey K.G."/>
            <person name="Gunde-Cimerman N."/>
            <person name="Dugan L."/>
            <person name="Daly M.J."/>
        </authorList>
    </citation>
    <scope>NUCLEOTIDE SEQUENCE [LARGE SCALE GENOMIC DNA]</scope>
    <source>
        <strain evidence="2 3">MD1149</strain>
    </source>
</reference>
<feature type="region of interest" description="Disordered" evidence="1">
    <location>
        <begin position="1"/>
        <end position="76"/>
    </location>
</feature>
<sequence>MRSILADRAANPSGAPIQDAPVAMNQMTPTVGEAVRRGCTLRASSARQQQVRRNKKADPERFRQARPSPSNLASSRRCRFVAEGVSKTAVMLAYAAAPSTPFAAASERIL</sequence>
<organism evidence="2 3">
    <name type="scientific">Rhodotorula taiwanensis</name>
    <dbReference type="NCBI Taxonomy" id="741276"/>
    <lineage>
        <taxon>Eukaryota</taxon>
        <taxon>Fungi</taxon>
        <taxon>Dikarya</taxon>
        <taxon>Basidiomycota</taxon>
        <taxon>Pucciniomycotina</taxon>
        <taxon>Microbotryomycetes</taxon>
        <taxon>Sporidiobolales</taxon>
        <taxon>Sporidiobolaceae</taxon>
        <taxon>Rhodotorula</taxon>
    </lineage>
</organism>